<accession>A0A452Y9X3</accession>
<dbReference type="EnsemblPlants" id="AET1Gv20347600.2">
    <property type="protein sequence ID" value="AET1Gv20347600.2"/>
    <property type="gene ID" value="AET1Gv20347600"/>
</dbReference>
<dbReference type="Gramene" id="AET1Gv20347600.3">
    <property type="protein sequence ID" value="AET1Gv20347600.3"/>
    <property type="gene ID" value="AET1Gv20347600"/>
</dbReference>
<organism evidence="1 2">
    <name type="scientific">Aegilops tauschii subsp. strangulata</name>
    <name type="common">Goatgrass</name>
    <dbReference type="NCBI Taxonomy" id="200361"/>
    <lineage>
        <taxon>Eukaryota</taxon>
        <taxon>Viridiplantae</taxon>
        <taxon>Streptophyta</taxon>
        <taxon>Embryophyta</taxon>
        <taxon>Tracheophyta</taxon>
        <taxon>Spermatophyta</taxon>
        <taxon>Magnoliopsida</taxon>
        <taxon>Liliopsida</taxon>
        <taxon>Poales</taxon>
        <taxon>Poaceae</taxon>
        <taxon>BOP clade</taxon>
        <taxon>Pooideae</taxon>
        <taxon>Triticodae</taxon>
        <taxon>Triticeae</taxon>
        <taxon>Triticinae</taxon>
        <taxon>Aegilops</taxon>
    </lineage>
</organism>
<reference evidence="1" key="3">
    <citation type="journal article" date="2017" name="Nature">
        <title>Genome sequence of the progenitor of the wheat D genome Aegilops tauschii.</title>
        <authorList>
            <person name="Luo M.C."/>
            <person name="Gu Y.Q."/>
            <person name="Puiu D."/>
            <person name="Wang H."/>
            <person name="Twardziok S.O."/>
            <person name="Deal K.R."/>
            <person name="Huo N."/>
            <person name="Zhu T."/>
            <person name="Wang L."/>
            <person name="Wang Y."/>
            <person name="McGuire P.E."/>
            <person name="Liu S."/>
            <person name="Long H."/>
            <person name="Ramasamy R.K."/>
            <person name="Rodriguez J.C."/>
            <person name="Van S.L."/>
            <person name="Yuan L."/>
            <person name="Wang Z."/>
            <person name="Xia Z."/>
            <person name="Xiao L."/>
            <person name="Anderson O.D."/>
            <person name="Ouyang S."/>
            <person name="Liang Y."/>
            <person name="Zimin A.V."/>
            <person name="Pertea G."/>
            <person name="Qi P."/>
            <person name="Bennetzen J.L."/>
            <person name="Dai X."/>
            <person name="Dawson M.W."/>
            <person name="Muller H.G."/>
            <person name="Kugler K."/>
            <person name="Rivarola-Duarte L."/>
            <person name="Spannagl M."/>
            <person name="Mayer K.F.X."/>
            <person name="Lu F.H."/>
            <person name="Bevan M.W."/>
            <person name="Leroy P."/>
            <person name="Li P."/>
            <person name="You F.M."/>
            <person name="Sun Q."/>
            <person name="Liu Z."/>
            <person name="Lyons E."/>
            <person name="Wicker T."/>
            <person name="Salzberg S.L."/>
            <person name="Devos K.M."/>
            <person name="Dvorak J."/>
        </authorList>
    </citation>
    <scope>NUCLEOTIDE SEQUENCE [LARGE SCALE GENOMIC DNA]</scope>
    <source>
        <strain evidence="1">cv. AL8/78</strain>
    </source>
</reference>
<evidence type="ECO:0000313" key="1">
    <source>
        <dbReference type="EnsemblPlants" id="AET1Gv20347600.3"/>
    </source>
</evidence>
<reference evidence="2" key="2">
    <citation type="journal article" date="2017" name="Nat. Plants">
        <title>The Aegilops tauschii genome reveals multiple impacts of transposons.</title>
        <authorList>
            <person name="Zhao G."/>
            <person name="Zou C."/>
            <person name="Li K."/>
            <person name="Wang K."/>
            <person name="Li T."/>
            <person name="Gao L."/>
            <person name="Zhang X."/>
            <person name="Wang H."/>
            <person name="Yang Z."/>
            <person name="Liu X."/>
            <person name="Jiang W."/>
            <person name="Mao L."/>
            <person name="Kong X."/>
            <person name="Jiao Y."/>
            <person name="Jia J."/>
        </authorList>
    </citation>
    <scope>NUCLEOTIDE SEQUENCE [LARGE SCALE GENOMIC DNA]</scope>
    <source>
        <strain evidence="2">cv. AL8/78</strain>
    </source>
</reference>
<keyword evidence="2" id="KW-1185">Reference proteome</keyword>
<dbReference type="EnsemblPlants" id="AET1Gv20347600.3">
    <property type="protein sequence ID" value="AET1Gv20347600.3"/>
    <property type="gene ID" value="AET1Gv20347600"/>
</dbReference>
<dbReference type="Proteomes" id="UP000015105">
    <property type="component" value="Chromosome 1D"/>
</dbReference>
<protein>
    <submittedName>
        <fullName evidence="1">Uncharacterized protein</fullName>
    </submittedName>
</protein>
<evidence type="ECO:0000313" key="2">
    <source>
        <dbReference type="Proteomes" id="UP000015105"/>
    </source>
</evidence>
<reference evidence="1" key="4">
    <citation type="submission" date="2019-03" db="UniProtKB">
        <authorList>
            <consortium name="EnsemblPlants"/>
        </authorList>
    </citation>
    <scope>IDENTIFICATION</scope>
</reference>
<dbReference type="Gramene" id="AET1Gv20347600.2">
    <property type="protein sequence ID" value="AET1Gv20347600.2"/>
    <property type="gene ID" value="AET1Gv20347600"/>
</dbReference>
<dbReference type="AlphaFoldDB" id="A0A452Y9X3"/>
<name>A0A452Y9X3_AEGTS</name>
<reference evidence="2" key="1">
    <citation type="journal article" date="2014" name="Science">
        <title>Ancient hybridizations among the ancestral genomes of bread wheat.</title>
        <authorList>
            <consortium name="International Wheat Genome Sequencing Consortium,"/>
            <person name="Marcussen T."/>
            <person name="Sandve S.R."/>
            <person name="Heier L."/>
            <person name="Spannagl M."/>
            <person name="Pfeifer M."/>
            <person name="Jakobsen K.S."/>
            <person name="Wulff B.B."/>
            <person name="Steuernagel B."/>
            <person name="Mayer K.F."/>
            <person name="Olsen O.A."/>
        </authorList>
    </citation>
    <scope>NUCLEOTIDE SEQUENCE [LARGE SCALE GENOMIC DNA]</scope>
    <source>
        <strain evidence="2">cv. AL8/78</strain>
    </source>
</reference>
<dbReference type="STRING" id="200361.A0A452Y9X3"/>
<sequence>MPRSRVNGNFIDKTSSIVANILLQIIPTASGEKRHLLIIEMGCWLNPKEIMQKLCKIIMKLRD</sequence>
<proteinExistence type="predicted"/>
<reference evidence="1" key="5">
    <citation type="journal article" date="2021" name="G3 (Bethesda)">
        <title>Aegilops tauschii genome assembly Aet v5.0 features greater sequence contiguity and improved annotation.</title>
        <authorList>
            <person name="Wang L."/>
            <person name="Zhu T."/>
            <person name="Rodriguez J.C."/>
            <person name="Deal K.R."/>
            <person name="Dubcovsky J."/>
            <person name="McGuire P.E."/>
            <person name="Lux T."/>
            <person name="Spannagl M."/>
            <person name="Mayer K.F.X."/>
            <person name="Baldrich P."/>
            <person name="Meyers B.C."/>
            <person name="Huo N."/>
            <person name="Gu Y.Q."/>
            <person name="Zhou H."/>
            <person name="Devos K.M."/>
            <person name="Bennetzen J.L."/>
            <person name="Unver T."/>
            <person name="Budak H."/>
            <person name="Gulick P.J."/>
            <person name="Galiba G."/>
            <person name="Kalapos B."/>
            <person name="Nelson D.R."/>
            <person name="Li P."/>
            <person name="You F.M."/>
            <person name="Luo M.C."/>
            <person name="Dvorak J."/>
        </authorList>
    </citation>
    <scope>NUCLEOTIDE SEQUENCE [LARGE SCALE GENOMIC DNA]</scope>
    <source>
        <strain evidence="1">cv. AL8/78</strain>
    </source>
</reference>